<dbReference type="OrthoDB" id="276388at2759"/>
<sequence length="318" mass="35048">MIAQSTLPTFATSKKITVLDHIPPPCATQYRRLYYQGLSTTVPVPILGQERLPPGRRIKLQQKRGWRTGLMGWNVGSVLGGKLGKILDVTPKWLCSWHIEIPDKKRRKIEKDIVECMSQLSVPVGHSVLETDFIQALSPDGYHRLAVYASVFSSTALACISAFRPASLGASVAWPRGASPITVILEMTVANGTGKVLDVTQSAIQATGSTVQKVQMISAGKTVTKYMARKGMNTSVNNEDGMVYNPDLTRRSPQRYDLADMRVFPASEGRNSDGRVSFALKWLVSEPLIKPGVMRRWIEEACASRRPKHGELIIGAFI</sequence>
<reference evidence="1 2" key="1">
    <citation type="journal article" date="2020" name="ISME J.">
        <title>Uncovering the hidden diversity of litter-decomposition mechanisms in mushroom-forming fungi.</title>
        <authorList>
            <person name="Floudas D."/>
            <person name="Bentzer J."/>
            <person name="Ahren D."/>
            <person name="Johansson T."/>
            <person name="Persson P."/>
            <person name="Tunlid A."/>
        </authorList>
    </citation>
    <scope>NUCLEOTIDE SEQUENCE [LARGE SCALE GENOMIC DNA]</scope>
    <source>
        <strain evidence="1 2">CBS 101986</strain>
    </source>
</reference>
<dbReference type="EMBL" id="JAACJJ010000046">
    <property type="protein sequence ID" value="KAF5313850.1"/>
    <property type="molecule type" value="Genomic_DNA"/>
</dbReference>
<protein>
    <submittedName>
        <fullName evidence="1">Uncharacterized protein</fullName>
    </submittedName>
</protein>
<proteinExistence type="predicted"/>
<organism evidence="1 2">
    <name type="scientific">Psilocybe cf. subviscida</name>
    <dbReference type="NCBI Taxonomy" id="2480587"/>
    <lineage>
        <taxon>Eukaryota</taxon>
        <taxon>Fungi</taxon>
        <taxon>Dikarya</taxon>
        <taxon>Basidiomycota</taxon>
        <taxon>Agaricomycotina</taxon>
        <taxon>Agaricomycetes</taxon>
        <taxon>Agaricomycetidae</taxon>
        <taxon>Agaricales</taxon>
        <taxon>Agaricineae</taxon>
        <taxon>Strophariaceae</taxon>
        <taxon>Psilocybe</taxon>
    </lineage>
</organism>
<gene>
    <name evidence="1" type="ORF">D9619_013051</name>
</gene>
<dbReference type="Proteomes" id="UP000567179">
    <property type="component" value="Unassembled WGS sequence"/>
</dbReference>
<evidence type="ECO:0000313" key="1">
    <source>
        <dbReference type="EMBL" id="KAF5313850.1"/>
    </source>
</evidence>
<keyword evidence="2" id="KW-1185">Reference proteome</keyword>
<comment type="caution">
    <text evidence="1">The sequence shown here is derived from an EMBL/GenBank/DDBJ whole genome shotgun (WGS) entry which is preliminary data.</text>
</comment>
<accession>A0A8H5AZA4</accession>
<dbReference type="AlphaFoldDB" id="A0A8H5AZA4"/>
<evidence type="ECO:0000313" key="2">
    <source>
        <dbReference type="Proteomes" id="UP000567179"/>
    </source>
</evidence>
<name>A0A8H5AZA4_9AGAR</name>